<protein>
    <recommendedName>
        <fullName evidence="2">MSP domain-containing protein</fullName>
    </recommendedName>
</protein>
<evidence type="ECO:0000259" key="2">
    <source>
        <dbReference type="PROSITE" id="PS50202"/>
    </source>
</evidence>
<dbReference type="GO" id="GO:0061817">
    <property type="term" value="P:endoplasmic reticulum-plasma membrane tethering"/>
    <property type="evidence" value="ECO:0007669"/>
    <property type="project" value="TreeGrafter"/>
</dbReference>
<comment type="similarity">
    <text evidence="1">Belongs to the VAMP-associated protein (VAP) (TC 9.B.17) family.</text>
</comment>
<dbReference type="Pfam" id="PF00635">
    <property type="entry name" value="Motile_Sperm"/>
    <property type="match status" value="1"/>
</dbReference>
<feature type="domain" description="MSP" evidence="2">
    <location>
        <begin position="5"/>
        <end position="125"/>
    </location>
</feature>
<name>A0A5N6RGE5_9ROSI</name>
<dbReference type="SUPFAM" id="SSF49354">
    <property type="entry name" value="PapD-like"/>
    <property type="match status" value="1"/>
</dbReference>
<reference evidence="3 4" key="1">
    <citation type="submission" date="2019-06" db="EMBL/GenBank/DDBJ databases">
        <title>A chromosomal-level reference genome of Carpinus fangiana (Coryloideae, Betulaceae).</title>
        <authorList>
            <person name="Yang X."/>
            <person name="Wang Z."/>
            <person name="Zhang L."/>
            <person name="Hao G."/>
            <person name="Liu J."/>
            <person name="Yang Y."/>
        </authorList>
    </citation>
    <scope>NUCLEOTIDE SEQUENCE [LARGE SCALE GENOMIC DNA]</scope>
    <source>
        <strain evidence="3">Cfa_2016G</strain>
        <tissue evidence="3">Leaf</tissue>
    </source>
</reference>
<dbReference type="InterPro" id="IPR000535">
    <property type="entry name" value="MSP_dom"/>
</dbReference>
<dbReference type="GO" id="GO:0005886">
    <property type="term" value="C:plasma membrane"/>
    <property type="evidence" value="ECO:0007669"/>
    <property type="project" value="TreeGrafter"/>
</dbReference>
<evidence type="ECO:0000313" key="3">
    <source>
        <dbReference type="EMBL" id="KAE8076877.1"/>
    </source>
</evidence>
<dbReference type="OrthoDB" id="264603at2759"/>
<dbReference type="InterPro" id="IPR008962">
    <property type="entry name" value="PapD-like_sf"/>
</dbReference>
<dbReference type="GO" id="GO:0090158">
    <property type="term" value="P:endoplasmic reticulum membrane organization"/>
    <property type="evidence" value="ECO:0007669"/>
    <property type="project" value="TreeGrafter"/>
</dbReference>
<accession>A0A5N6RGE5</accession>
<dbReference type="AlphaFoldDB" id="A0A5N6RGE5"/>
<dbReference type="PANTHER" id="PTHR10809:SF148">
    <property type="entry name" value="OS01G0936800 PROTEIN"/>
    <property type="match status" value="1"/>
</dbReference>
<evidence type="ECO:0000313" key="4">
    <source>
        <dbReference type="Proteomes" id="UP000327013"/>
    </source>
</evidence>
<sequence length="306" mass="34513">MATELLEVQPHVLKFTFEVKKQSSCSIQLGNNSNQYIAFKVKTTSPKKYCVRPNTGVIKPKATCDFTVTMQAQRVAPPDMQCKDKFLIQSTVVPYGTTEEDITSDMFAKDSGNYIEEMKLRVILISPPPSPVLLPINGVSKQDPSCETTVQKDRVLSGVENIPPPQRCQLVEDVKGIETTEEVDELRAAKDVDSRPAVDVEGLKPVKNDVDLNISKDFEDLKSKLNMMDSKLREVNFSHCRFNFIEAILELCFICLLVVCFWGRNSVVTLYKDGLGNYLRFNKLHLLFERKIRGGGIAIKLYLLLN</sequence>
<dbReference type="GO" id="GO:0005789">
    <property type="term" value="C:endoplasmic reticulum membrane"/>
    <property type="evidence" value="ECO:0007669"/>
    <property type="project" value="InterPro"/>
</dbReference>
<proteinExistence type="inferred from homology"/>
<dbReference type="PROSITE" id="PS50202">
    <property type="entry name" value="MSP"/>
    <property type="match status" value="1"/>
</dbReference>
<dbReference type="PANTHER" id="PTHR10809">
    <property type="entry name" value="VESICLE-ASSOCIATED MEMBRANE PROTEIN-ASSOCIATED PROTEIN"/>
    <property type="match status" value="1"/>
</dbReference>
<keyword evidence="4" id="KW-1185">Reference proteome</keyword>
<evidence type="ECO:0000256" key="1">
    <source>
        <dbReference type="ARBA" id="ARBA00008932"/>
    </source>
</evidence>
<gene>
    <name evidence="3" type="ORF">FH972_015500</name>
</gene>
<dbReference type="Proteomes" id="UP000327013">
    <property type="component" value="Chromosome 6"/>
</dbReference>
<dbReference type="FunFam" id="2.60.40.10:FF:000813">
    <property type="entry name" value="Vesicle-associated protein 1-1"/>
    <property type="match status" value="1"/>
</dbReference>
<organism evidence="3 4">
    <name type="scientific">Carpinus fangiana</name>
    <dbReference type="NCBI Taxonomy" id="176857"/>
    <lineage>
        <taxon>Eukaryota</taxon>
        <taxon>Viridiplantae</taxon>
        <taxon>Streptophyta</taxon>
        <taxon>Embryophyta</taxon>
        <taxon>Tracheophyta</taxon>
        <taxon>Spermatophyta</taxon>
        <taxon>Magnoliopsida</taxon>
        <taxon>eudicotyledons</taxon>
        <taxon>Gunneridae</taxon>
        <taxon>Pentapetalae</taxon>
        <taxon>rosids</taxon>
        <taxon>fabids</taxon>
        <taxon>Fagales</taxon>
        <taxon>Betulaceae</taxon>
        <taxon>Carpinus</taxon>
    </lineage>
</organism>
<dbReference type="InterPro" id="IPR016763">
    <property type="entry name" value="VAP"/>
</dbReference>
<dbReference type="Gene3D" id="2.60.40.10">
    <property type="entry name" value="Immunoglobulins"/>
    <property type="match status" value="1"/>
</dbReference>
<dbReference type="EMBL" id="CM017326">
    <property type="protein sequence ID" value="KAE8076877.1"/>
    <property type="molecule type" value="Genomic_DNA"/>
</dbReference>
<dbReference type="InterPro" id="IPR013783">
    <property type="entry name" value="Ig-like_fold"/>
</dbReference>